<dbReference type="STRING" id="28181.BEN30_00775"/>
<dbReference type="AlphaFoldDB" id="A0A1E5Q450"/>
<dbReference type="RefSeq" id="WP_069959160.1">
    <property type="nucleotide sequence ID" value="NZ_MCGG01000067.1"/>
</dbReference>
<proteinExistence type="predicted"/>
<gene>
    <name evidence="1" type="ORF">BEN30_00775</name>
</gene>
<dbReference type="EMBL" id="MCGG01000067">
    <property type="protein sequence ID" value="OEJ64658.1"/>
    <property type="molecule type" value="Genomic_DNA"/>
</dbReference>
<dbReference type="Proteomes" id="UP000095347">
    <property type="component" value="Unassembled WGS sequence"/>
</dbReference>
<evidence type="ECO:0000313" key="2">
    <source>
        <dbReference type="Proteomes" id="UP000095347"/>
    </source>
</evidence>
<accession>A0A1E5Q450</accession>
<sequence length="71" mass="7908">MSNDRDHDLELSVKVSVRNGITSGELLLSRTACPKPVCKKISYNGETALVKRSIGALVEELAKQLKDDRFY</sequence>
<reference evidence="2" key="1">
    <citation type="submission" date="2016-07" db="EMBL/GenBank/DDBJ databases">
        <authorList>
            <person name="Florea S."/>
            <person name="Webb J.S."/>
            <person name="Jaromczyk J."/>
            <person name="Schardl C.L."/>
        </authorList>
    </citation>
    <scope>NUCLEOTIDE SEQUENCE [LARGE SCALE GENOMIC DNA]</scope>
    <source>
        <strain evidence="2">MV-1</strain>
    </source>
</reference>
<organism evidence="1 2">
    <name type="scientific">Magnetovibrio blakemorei</name>
    <dbReference type="NCBI Taxonomy" id="28181"/>
    <lineage>
        <taxon>Bacteria</taxon>
        <taxon>Pseudomonadati</taxon>
        <taxon>Pseudomonadota</taxon>
        <taxon>Alphaproteobacteria</taxon>
        <taxon>Rhodospirillales</taxon>
        <taxon>Magnetovibrionaceae</taxon>
        <taxon>Magnetovibrio</taxon>
    </lineage>
</organism>
<keyword evidence="2" id="KW-1185">Reference proteome</keyword>
<evidence type="ECO:0000313" key="1">
    <source>
        <dbReference type="EMBL" id="OEJ64658.1"/>
    </source>
</evidence>
<name>A0A1E5Q450_9PROT</name>
<protein>
    <submittedName>
        <fullName evidence="1">Uncharacterized protein</fullName>
    </submittedName>
</protein>
<comment type="caution">
    <text evidence="1">The sequence shown here is derived from an EMBL/GenBank/DDBJ whole genome shotgun (WGS) entry which is preliminary data.</text>
</comment>